<dbReference type="InterPro" id="IPR002818">
    <property type="entry name" value="DJ-1/PfpI"/>
</dbReference>
<dbReference type="AlphaFoldDB" id="A0A1G9IS96"/>
<dbReference type="InterPro" id="IPR009057">
    <property type="entry name" value="Homeodomain-like_sf"/>
</dbReference>
<evidence type="ECO:0000313" key="5">
    <source>
        <dbReference type="EMBL" id="SDL27915.1"/>
    </source>
</evidence>
<dbReference type="GO" id="GO:0043565">
    <property type="term" value="F:sequence-specific DNA binding"/>
    <property type="evidence" value="ECO:0007669"/>
    <property type="project" value="InterPro"/>
</dbReference>
<dbReference type="PROSITE" id="PS00041">
    <property type="entry name" value="HTH_ARAC_FAMILY_1"/>
    <property type="match status" value="1"/>
</dbReference>
<dbReference type="InterPro" id="IPR018060">
    <property type="entry name" value="HTH_AraC"/>
</dbReference>
<dbReference type="STRING" id="119000.SAMN05661010_01311"/>
<organism evidence="5 6">
    <name type="scientific">Modicisalibacter muralis</name>
    <dbReference type="NCBI Taxonomy" id="119000"/>
    <lineage>
        <taxon>Bacteria</taxon>
        <taxon>Pseudomonadati</taxon>
        <taxon>Pseudomonadota</taxon>
        <taxon>Gammaproteobacteria</taxon>
        <taxon>Oceanospirillales</taxon>
        <taxon>Halomonadaceae</taxon>
        <taxon>Modicisalibacter</taxon>
    </lineage>
</organism>
<evidence type="ECO:0000256" key="1">
    <source>
        <dbReference type="ARBA" id="ARBA00023015"/>
    </source>
</evidence>
<evidence type="ECO:0000313" key="6">
    <source>
        <dbReference type="Proteomes" id="UP000198654"/>
    </source>
</evidence>
<keyword evidence="1" id="KW-0805">Transcription regulation</keyword>
<reference evidence="5 6" key="1">
    <citation type="submission" date="2016-10" db="EMBL/GenBank/DDBJ databases">
        <authorList>
            <person name="de Groot N.N."/>
        </authorList>
    </citation>
    <scope>NUCLEOTIDE SEQUENCE [LARGE SCALE GENOMIC DNA]</scope>
    <source>
        <strain evidence="5 6">DSM 14789</strain>
    </source>
</reference>
<dbReference type="PROSITE" id="PS01124">
    <property type="entry name" value="HTH_ARAC_FAMILY_2"/>
    <property type="match status" value="1"/>
</dbReference>
<sequence length="362" mass="40212">MIGSFMPHWIQHHWGTRSIAMVRQMNHTGPKPMQVSLVALPDAVISTLAGIYDVVNGVTLMGLAPGATPPFRIEIVGEKRGALPLASGVPIDVQRAIEDIENCDIVIVPSVLLKPSGWEKGRYPRLVDWLQHMHEGGARLCSACSGIFLLAETGLFDGREATVHFGYASAFTALYPAVEIHPDRVLVIAGLHEDLVSSGASATWHDMVLYLIAHHAGATMAQEVARLFALQWHQDGLAPYIVFEGRSDHGDSEIQSAQTWLSSHFSTANPVDGMINRSKLAERTFKRRFAAATSLTPTAYVQRLRVEDAKRRLERTDTSIDEISWRVGYEDAAFFRRLFKRTTGMTPGAYRRRFQIPLFARP</sequence>
<evidence type="ECO:0000256" key="2">
    <source>
        <dbReference type="ARBA" id="ARBA00023125"/>
    </source>
</evidence>
<dbReference type="SUPFAM" id="SSF52317">
    <property type="entry name" value="Class I glutamine amidotransferase-like"/>
    <property type="match status" value="1"/>
</dbReference>
<dbReference type="Pfam" id="PF01965">
    <property type="entry name" value="DJ-1_PfpI"/>
    <property type="match status" value="1"/>
</dbReference>
<feature type="domain" description="HTH araC/xylS-type" evidence="4">
    <location>
        <begin position="255"/>
        <end position="353"/>
    </location>
</feature>
<proteinExistence type="predicted"/>
<name>A0A1G9IS96_9GAMM</name>
<dbReference type="InterPro" id="IPR052158">
    <property type="entry name" value="INH-QAR"/>
</dbReference>
<dbReference type="InterPro" id="IPR020449">
    <property type="entry name" value="Tscrpt_reg_AraC-type_HTH"/>
</dbReference>
<dbReference type="PANTHER" id="PTHR43130">
    <property type="entry name" value="ARAC-FAMILY TRANSCRIPTIONAL REGULATOR"/>
    <property type="match status" value="1"/>
</dbReference>
<dbReference type="PRINTS" id="PR00032">
    <property type="entry name" value="HTHARAC"/>
</dbReference>
<keyword evidence="3" id="KW-0804">Transcription</keyword>
<evidence type="ECO:0000259" key="4">
    <source>
        <dbReference type="PROSITE" id="PS01124"/>
    </source>
</evidence>
<evidence type="ECO:0000256" key="3">
    <source>
        <dbReference type="ARBA" id="ARBA00023163"/>
    </source>
</evidence>
<dbReference type="Gene3D" id="3.40.50.880">
    <property type="match status" value="1"/>
</dbReference>
<keyword evidence="2" id="KW-0238">DNA-binding</keyword>
<dbReference type="EMBL" id="FNGI01000002">
    <property type="protein sequence ID" value="SDL27915.1"/>
    <property type="molecule type" value="Genomic_DNA"/>
</dbReference>
<dbReference type="Gene3D" id="1.10.10.60">
    <property type="entry name" value="Homeodomain-like"/>
    <property type="match status" value="1"/>
</dbReference>
<dbReference type="InterPro" id="IPR018062">
    <property type="entry name" value="HTH_AraC-typ_CS"/>
</dbReference>
<dbReference type="SMART" id="SM00342">
    <property type="entry name" value="HTH_ARAC"/>
    <property type="match status" value="1"/>
</dbReference>
<dbReference type="Proteomes" id="UP000198654">
    <property type="component" value="Unassembled WGS sequence"/>
</dbReference>
<dbReference type="GO" id="GO:0003700">
    <property type="term" value="F:DNA-binding transcription factor activity"/>
    <property type="evidence" value="ECO:0007669"/>
    <property type="project" value="InterPro"/>
</dbReference>
<dbReference type="Pfam" id="PF12833">
    <property type="entry name" value="HTH_18"/>
    <property type="match status" value="1"/>
</dbReference>
<dbReference type="InterPro" id="IPR029062">
    <property type="entry name" value="Class_I_gatase-like"/>
</dbReference>
<dbReference type="SUPFAM" id="SSF46689">
    <property type="entry name" value="Homeodomain-like"/>
    <property type="match status" value="1"/>
</dbReference>
<accession>A0A1G9IS96</accession>
<dbReference type="CDD" id="cd03138">
    <property type="entry name" value="GATase1_AraC_2"/>
    <property type="match status" value="1"/>
</dbReference>
<protein>
    <submittedName>
        <fullName evidence="5">Transcriptional regulator, AraC family with amidase-like domain</fullName>
    </submittedName>
</protein>
<keyword evidence="6" id="KW-1185">Reference proteome</keyword>
<dbReference type="PANTHER" id="PTHR43130:SF11">
    <property type="entry name" value="TRANSCRIPTIONAL REGULATORY PROTEIN"/>
    <property type="match status" value="1"/>
</dbReference>
<gene>
    <name evidence="5" type="ORF">SAMN05661010_01311</name>
</gene>